<evidence type="ECO:0000313" key="7">
    <source>
        <dbReference type="EMBL" id="KAH6649192.1"/>
    </source>
</evidence>
<keyword evidence="8" id="KW-1185">Reference proteome</keyword>
<gene>
    <name evidence="7" type="ORF">BKA67DRAFT_682387</name>
</gene>
<dbReference type="InterPro" id="IPR036928">
    <property type="entry name" value="AS_sf"/>
</dbReference>
<evidence type="ECO:0000256" key="4">
    <source>
        <dbReference type="ARBA" id="ARBA00022801"/>
    </source>
</evidence>
<evidence type="ECO:0000256" key="2">
    <source>
        <dbReference type="ARBA" id="ARBA00009199"/>
    </source>
</evidence>
<dbReference type="PIRSF" id="PIRSF001221">
    <property type="entry name" value="Amidase_fungi"/>
    <property type="match status" value="1"/>
</dbReference>
<dbReference type="GeneID" id="70137839"/>
<dbReference type="PANTHER" id="PTHR46072:SF2">
    <property type="entry name" value="AMIDASE (EUROFUNG)"/>
    <property type="match status" value="1"/>
</dbReference>
<accession>A0A9P8ZUR0</accession>
<feature type="active site" description="Acyl-ester intermediate" evidence="5">
    <location>
        <position position="244"/>
    </location>
</feature>
<feature type="active site" description="Charge relay system" evidence="5">
    <location>
        <position position="220"/>
    </location>
</feature>
<organism evidence="7 8">
    <name type="scientific">Truncatella angustata</name>
    <dbReference type="NCBI Taxonomy" id="152316"/>
    <lineage>
        <taxon>Eukaryota</taxon>
        <taxon>Fungi</taxon>
        <taxon>Dikarya</taxon>
        <taxon>Ascomycota</taxon>
        <taxon>Pezizomycotina</taxon>
        <taxon>Sordariomycetes</taxon>
        <taxon>Xylariomycetidae</taxon>
        <taxon>Amphisphaeriales</taxon>
        <taxon>Sporocadaceae</taxon>
        <taxon>Truncatella</taxon>
    </lineage>
</organism>
<dbReference type="RefSeq" id="XP_045955699.1">
    <property type="nucleotide sequence ID" value="XM_046108948.1"/>
</dbReference>
<dbReference type="GO" id="GO:0004040">
    <property type="term" value="F:amidase activity"/>
    <property type="evidence" value="ECO:0007669"/>
    <property type="project" value="UniProtKB-EC"/>
</dbReference>
<proteinExistence type="inferred from homology"/>
<dbReference type="OrthoDB" id="6428749at2759"/>
<dbReference type="SUPFAM" id="SSF75304">
    <property type="entry name" value="Amidase signature (AS) enzymes"/>
    <property type="match status" value="1"/>
</dbReference>
<dbReference type="Gene3D" id="3.90.1300.10">
    <property type="entry name" value="Amidase signature (AS) domain"/>
    <property type="match status" value="1"/>
</dbReference>
<evidence type="ECO:0000256" key="5">
    <source>
        <dbReference type="PIRSR" id="PIRSR001221-1"/>
    </source>
</evidence>
<dbReference type="AlphaFoldDB" id="A0A9P8ZUR0"/>
<evidence type="ECO:0000256" key="3">
    <source>
        <dbReference type="ARBA" id="ARBA00012922"/>
    </source>
</evidence>
<dbReference type="EC" id="3.5.1.4" evidence="3"/>
<comment type="similarity">
    <text evidence="2">Belongs to the amidase family.</text>
</comment>
<reference evidence="7" key="1">
    <citation type="journal article" date="2021" name="Nat. Commun.">
        <title>Genetic determinants of endophytism in the Arabidopsis root mycobiome.</title>
        <authorList>
            <person name="Mesny F."/>
            <person name="Miyauchi S."/>
            <person name="Thiergart T."/>
            <person name="Pickel B."/>
            <person name="Atanasova L."/>
            <person name="Karlsson M."/>
            <person name="Huettel B."/>
            <person name="Barry K.W."/>
            <person name="Haridas S."/>
            <person name="Chen C."/>
            <person name="Bauer D."/>
            <person name="Andreopoulos W."/>
            <person name="Pangilinan J."/>
            <person name="LaButti K."/>
            <person name="Riley R."/>
            <person name="Lipzen A."/>
            <person name="Clum A."/>
            <person name="Drula E."/>
            <person name="Henrissat B."/>
            <person name="Kohler A."/>
            <person name="Grigoriev I.V."/>
            <person name="Martin F.M."/>
            <person name="Hacquard S."/>
        </authorList>
    </citation>
    <scope>NUCLEOTIDE SEQUENCE</scope>
    <source>
        <strain evidence="7">MPI-SDFR-AT-0073</strain>
    </source>
</reference>
<dbReference type="InterPro" id="IPR020556">
    <property type="entry name" value="Amidase_CS"/>
</dbReference>
<evidence type="ECO:0000256" key="1">
    <source>
        <dbReference type="ARBA" id="ARBA00001311"/>
    </source>
</evidence>
<dbReference type="Proteomes" id="UP000758603">
    <property type="component" value="Unassembled WGS sequence"/>
</dbReference>
<name>A0A9P8ZUR0_9PEZI</name>
<feature type="active site" description="Charge relay system" evidence="5">
    <location>
        <position position="143"/>
    </location>
</feature>
<evidence type="ECO:0000259" key="6">
    <source>
        <dbReference type="Pfam" id="PF01425"/>
    </source>
</evidence>
<dbReference type="PANTHER" id="PTHR46072">
    <property type="entry name" value="AMIDASE-RELATED-RELATED"/>
    <property type="match status" value="1"/>
</dbReference>
<dbReference type="Pfam" id="PF01425">
    <property type="entry name" value="Amidase"/>
    <property type="match status" value="1"/>
</dbReference>
<protein>
    <recommendedName>
        <fullName evidence="3">amidase</fullName>
        <ecNumber evidence="3">3.5.1.4</ecNumber>
    </recommendedName>
</protein>
<comment type="catalytic activity">
    <reaction evidence="1">
        <text>a monocarboxylic acid amide + H2O = a monocarboxylate + NH4(+)</text>
        <dbReference type="Rhea" id="RHEA:12020"/>
        <dbReference type="ChEBI" id="CHEBI:15377"/>
        <dbReference type="ChEBI" id="CHEBI:28938"/>
        <dbReference type="ChEBI" id="CHEBI:35757"/>
        <dbReference type="ChEBI" id="CHEBI:83628"/>
        <dbReference type="EC" id="3.5.1.4"/>
    </reaction>
</comment>
<dbReference type="EMBL" id="JAGPXC010000007">
    <property type="protein sequence ID" value="KAH6649192.1"/>
    <property type="molecule type" value="Genomic_DNA"/>
</dbReference>
<comment type="caution">
    <text evidence="7">The sequence shown here is derived from an EMBL/GenBank/DDBJ whole genome shotgun (WGS) entry which is preliminary data.</text>
</comment>
<sequence>MTPWEEIAKNKRADVLSKIPAQWRLPASFCSMPTSTDSPDLDVTTDEFLSTLPLGARLSTEELAATAETSITAILNKYRSQQLTAEELVTAFCHRAAINHQMTDSIAEIRFEEAIKEAKSQDAYFRANNKLVGPLHGIPVSLKDQLRVEGLETAMGYVGWLGRKETTETESLLVKQIKALGGIIIAKTHVPQTLMLGEELSNLHGPGLNPYNRLLSPGGSSGGEGSLLASRGSVIGVGADQGGSLRVPAAFNNLFGLKPSHGRVSSKRVAASLAGKPVIPAVVGPMSTKIENLIHFTRAIIETEAWQLDPTVINLPWRPSVIEQVRAQASAGGLCFAVLSNDGLVRPHPPVARGVQLTVDAARRAGHKVIEWKPPSHLLGGWIGGDILYAATYDVHDALKLSGEPLLQSLEPLFGKKKPNPTMSLQEYYELMTRFREYQDQYAEYWESTKSLSGTGRPVDGIIAPVAPHAAVRHNCFFSSSYTLIHNLLDHAAVTVPVTFADKSMDIAPSSVSRMNDIDGKNWNSYDAEIYHGAPVGIQVVGRRLEEEKVLALGEVLSEALKTAATDSEQ</sequence>
<dbReference type="PROSITE" id="PS00571">
    <property type="entry name" value="AMIDASES"/>
    <property type="match status" value="1"/>
</dbReference>
<evidence type="ECO:0000313" key="8">
    <source>
        <dbReference type="Proteomes" id="UP000758603"/>
    </source>
</evidence>
<feature type="domain" description="Amidase" evidence="6">
    <location>
        <begin position="87"/>
        <end position="551"/>
    </location>
</feature>
<keyword evidence="4" id="KW-0378">Hydrolase</keyword>
<dbReference type="InterPro" id="IPR023631">
    <property type="entry name" value="Amidase_dom"/>
</dbReference>